<accession>A0A7R7XZP6</accession>
<keyword evidence="10" id="KW-1185">Reference proteome</keyword>
<gene>
    <name evidence="9" type="ORF">APUU_80983A</name>
</gene>
<protein>
    <recommendedName>
        <fullName evidence="8">Zn(2)-C6 fungal-type domain-containing protein</fullName>
    </recommendedName>
</protein>
<feature type="region of interest" description="Disordered" evidence="7">
    <location>
        <begin position="1"/>
        <end position="24"/>
    </location>
</feature>
<keyword evidence="1" id="KW-0479">Metal-binding</keyword>
<keyword evidence="5" id="KW-0804">Transcription</keyword>
<evidence type="ECO:0000256" key="1">
    <source>
        <dbReference type="ARBA" id="ARBA00022723"/>
    </source>
</evidence>
<dbReference type="GO" id="GO:0008270">
    <property type="term" value="F:zinc ion binding"/>
    <property type="evidence" value="ECO:0007669"/>
    <property type="project" value="InterPro"/>
</dbReference>
<keyword evidence="6" id="KW-0539">Nucleus</keyword>
<dbReference type="RefSeq" id="XP_041562866.1">
    <property type="nucleotide sequence ID" value="XM_041697325.1"/>
</dbReference>
<dbReference type="Pfam" id="PF04082">
    <property type="entry name" value="Fungal_trans"/>
    <property type="match status" value="1"/>
</dbReference>
<evidence type="ECO:0000256" key="6">
    <source>
        <dbReference type="ARBA" id="ARBA00023242"/>
    </source>
</evidence>
<dbReference type="Pfam" id="PF00172">
    <property type="entry name" value="Zn_clus"/>
    <property type="match status" value="1"/>
</dbReference>
<dbReference type="InterPro" id="IPR036864">
    <property type="entry name" value="Zn2-C6_fun-type_DNA-bd_sf"/>
</dbReference>
<dbReference type="GO" id="GO:0003677">
    <property type="term" value="F:DNA binding"/>
    <property type="evidence" value="ECO:0007669"/>
    <property type="project" value="UniProtKB-KW"/>
</dbReference>
<proteinExistence type="predicted"/>
<dbReference type="CDD" id="cd00067">
    <property type="entry name" value="GAL4"/>
    <property type="match status" value="1"/>
</dbReference>
<keyword evidence="3" id="KW-0805">Transcription regulation</keyword>
<feature type="region of interest" description="Disordered" evidence="7">
    <location>
        <begin position="200"/>
        <end position="236"/>
    </location>
</feature>
<dbReference type="Gene3D" id="4.10.240.10">
    <property type="entry name" value="Zn(2)-C6 fungal-type DNA-binding domain"/>
    <property type="match status" value="1"/>
</dbReference>
<dbReference type="PROSITE" id="PS00463">
    <property type="entry name" value="ZN2_CY6_FUNGAL_1"/>
    <property type="match status" value="1"/>
</dbReference>
<organism evidence="9 10">
    <name type="scientific">Aspergillus puulaauensis</name>
    <dbReference type="NCBI Taxonomy" id="1220207"/>
    <lineage>
        <taxon>Eukaryota</taxon>
        <taxon>Fungi</taxon>
        <taxon>Dikarya</taxon>
        <taxon>Ascomycota</taxon>
        <taxon>Pezizomycotina</taxon>
        <taxon>Eurotiomycetes</taxon>
        <taxon>Eurotiomycetidae</taxon>
        <taxon>Eurotiales</taxon>
        <taxon>Aspergillaceae</taxon>
        <taxon>Aspergillus</taxon>
    </lineage>
</organism>
<dbReference type="SUPFAM" id="SSF57701">
    <property type="entry name" value="Zn2/Cys6 DNA-binding domain"/>
    <property type="match status" value="1"/>
</dbReference>
<dbReference type="GO" id="GO:0000981">
    <property type="term" value="F:DNA-binding transcription factor activity, RNA polymerase II-specific"/>
    <property type="evidence" value="ECO:0007669"/>
    <property type="project" value="InterPro"/>
</dbReference>
<sequence>MTIEDNLPDLPDLPHHGDQNARSIASDTRLMTIACVNCARSKTKCNHRQPCSRCQAKGLTCVSRQSRRGKARKLRKNNPVLAPTPIPADQESLHRADLNPTYATHVDLTRHPENQSMITSSHREAYSYRHGAITDPVYPLPAQQPLESAFSGLPRSSPFRETQSLDGHQLSTGLPAVAQVEDSATSCAVDFAQLAQPFSGAGMNKYSGTTDEVNAQRNPGTTEPPSTNDLNSDSWHSDSNFRGVNLGTSDNFAALSPALSALEIEGWGGNLVLEPSPGRTPSSAANGHSGRGQFGAVRNASPRDNIPSGLTESGSSCGDEEEATWAVEWEHWTICQCNPLPQCAARDRQKLVLANLERNFLRPGPWSELDEHWRQTHFMPTETFSNVPLSDPSREWLLVIMQRYMRVAIDVQGLTPGSSWPDSCAVGNTSQLGGYIRLPPAKALHNYLEVLLRNYEPFYPLLPARVLEPNHLASTAFGRESTLLLCLMIAFGSMIDPALKARRFSTALTEICRHSMHDALERALRGPTSRLLYYCALLFIIRGAFSGDKAHMNISIAHRRLYHTAMQHAGLFQGQQSGNPCTPLLDENLELVWKSWVERESAYRLAYGWVLAEHEISLLYGIQPMINISDVEAPLPAHDHLWLCSNADEWRLALCQGDATTNWRDVLRAHPNYSLRKLFQLMINDQLEEVNYQPDLLQLRLLLYPIHMMVSQLAQLLDYGLECRQLSTPITQTSSMRRSGEIQCCLKQWIALYQPIVGQGARFHALSNATLVLYHLVSLDLYASFMRIERFAREGYSNVADTIPKELIRSSEDALIHCGQVFRLFGNLEDEIRPVWSAAAIYRATLTLWFLSISRMPRQRNQVISGHTTNEEFAFNRIAFSHPLVKDYLRYGQGEPYLINKGGERVSLTEPRAILMFGVGEIIHGPMTTNFSIGVKQKLEIMIEKWSCTH</sequence>
<reference evidence="9" key="1">
    <citation type="submission" date="2021-01" db="EMBL/GenBank/DDBJ databases">
        <authorList>
            <consortium name="Aspergillus puulaauensis MK2 genome sequencing consortium"/>
            <person name="Kazuki M."/>
            <person name="Futagami T."/>
        </authorList>
    </citation>
    <scope>NUCLEOTIDE SEQUENCE</scope>
    <source>
        <strain evidence="9">MK2</strain>
    </source>
</reference>
<dbReference type="PANTHER" id="PTHR47660">
    <property type="entry name" value="TRANSCRIPTION FACTOR WITH C2H2 AND ZN(2)-CYS(6) DNA BINDING DOMAIN (EUROFUNG)-RELATED-RELATED"/>
    <property type="match status" value="1"/>
</dbReference>
<evidence type="ECO:0000313" key="10">
    <source>
        <dbReference type="Proteomes" id="UP000654913"/>
    </source>
</evidence>
<dbReference type="OrthoDB" id="40579at2759"/>
<dbReference type="GO" id="GO:0006351">
    <property type="term" value="P:DNA-templated transcription"/>
    <property type="evidence" value="ECO:0007669"/>
    <property type="project" value="InterPro"/>
</dbReference>
<keyword evidence="4" id="KW-0238">DNA-binding</keyword>
<evidence type="ECO:0000256" key="2">
    <source>
        <dbReference type="ARBA" id="ARBA00022833"/>
    </source>
</evidence>
<feature type="region of interest" description="Disordered" evidence="7">
    <location>
        <begin position="273"/>
        <end position="319"/>
    </location>
</feature>
<reference evidence="9" key="2">
    <citation type="submission" date="2021-02" db="EMBL/GenBank/DDBJ databases">
        <title>Aspergillus puulaauensis MK2 genome sequence.</title>
        <authorList>
            <person name="Futagami T."/>
            <person name="Mori K."/>
            <person name="Kadooka C."/>
            <person name="Tanaka T."/>
        </authorList>
    </citation>
    <scope>NUCLEOTIDE SEQUENCE</scope>
    <source>
        <strain evidence="9">MK2</strain>
    </source>
</reference>
<evidence type="ECO:0000259" key="8">
    <source>
        <dbReference type="PROSITE" id="PS50048"/>
    </source>
</evidence>
<evidence type="ECO:0000256" key="3">
    <source>
        <dbReference type="ARBA" id="ARBA00023015"/>
    </source>
</evidence>
<name>A0A7R7XZP6_9EURO</name>
<dbReference type="PANTHER" id="PTHR47660:SF2">
    <property type="entry name" value="TRANSCRIPTION FACTOR WITH C2H2 AND ZN(2)-CYS(6) DNA BINDING DOMAIN (EUROFUNG)"/>
    <property type="match status" value="1"/>
</dbReference>
<dbReference type="Proteomes" id="UP000654913">
    <property type="component" value="Chromosome 8"/>
</dbReference>
<evidence type="ECO:0000256" key="4">
    <source>
        <dbReference type="ARBA" id="ARBA00023125"/>
    </source>
</evidence>
<evidence type="ECO:0000313" key="9">
    <source>
        <dbReference type="EMBL" id="BCS30680.1"/>
    </source>
</evidence>
<keyword evidence="2" id="KW-0862">Zinc</keyword>
<dbReference type="InterPro" id="IPR007219">
    <property type="entry name" value="XnlR_reg_dom"/>
</dbReference>
<dbReference type="KEGG" id="apuu:APUU_80983A"/>
<evidence type="ECO:0000256" key="7">
    <source>
        <dbReference type="SAM" id="MobiDB-lite"/>
    </source>
</evidence>
<evidence type="ECO:0000256" key="5">
    <source>
        <dbReference type="ARBA" id="ARBA00023163"/>
    </source>
</evidence>
<dbReference type="InterPro" id="IPR001138">
    <property type="entry name" value="Zn2Cys6_DnaBD"/>
</dbReference>
<feature type="compositionally biased region" description="Polar residues" evidence="7">
    <location>
        <begin position="206"/>
        <end position="236"/>
    </location>
</feature>
<dbReference type="AlphaFoldDB" id="A0A7R7XZP6"/>
<dbReference type="GeneID" id="64980677"/>
<dbReference type="CDD" id="cd12148">
    <property type="entry name" value="fungal_TF_MHR"/>
    <property type="match status" value="1"/>
</dbReference>
<dbReference type="EMBL" id="AP024450">
    <property type="protein sequence ID" value="BCS30680.1"/>
    <property type="molecule type" value="Genomic_DNA"/>
</dbReference>
<dbReference type="SMART" id="SM00066">
    <property type="entry name" value="GAL4"/>
    <property type="match status" value="1"/>
</dbReference>
<dbReference type="PROSITE" id="PS50048">
    <property type="entry name" value="ZN2_CY6_FUNGAL_2"/>
    <property type="match status" value="1"/>
</dbReference>
<feature type="domain" description="Zn(2)-C6 fungal-type" evidence="8">
    <location>
        <begin position="34"/>
        <end position="63"/>
    </location>
</feature>